<dbReference type="EMBL" id="JAVREJ010000001">
    <property type="protein sequence ID" value="MDT0348053.1"/>
    <property type="molecule type" value="Genomic_DNA"/>
</dbReference>
<evidence type="ECO:0008006" key="4">
    <source>
        <dbReference type="Google" id="ProtNLM"/>
    </source>
</evidence>
<reference evidence="3" key="1">
    <citation type="submission" date="2023-07" db="EMBL/GenBank/DDBJ databases">
        <title>30 novel species of actinomycetes from the DSMZ collection.</title>
        <authorList>
            <person name="Nouioui I."/>
        </authorList>
    </citation>
    <scope>NUCLEOTIDE SEQUENCE [LARGE SCALE GENOMIC DNA]</scope>
    <source>
        <strain evidence="3">DSM 45834</strain>
    </source>
</reference>
<proteinExistence type="predicted"/>
<feature type="transmembrane region" description="Helical" evidence="1">
    <location>
        <begin position="37"/>
        <end position="60"/>
    </location>
</feature>
<dbReference type="Proteomes" id="UP001183202">
    <property type="component" value="Unassembled WGS sequence"/>
</dbReference>
<comment type="caution">
    <text evidence="2">The sequence shown here is derived from an EMBL/GenBank/DDBJ whole genome shotgun (WGS) entry which is preliminary data.</text>
</comment>
<organism evidence="2 3">
    <name type="scientific">Pseudonocardia charpentierae</name>
    <dbReference type="NCBI Taxonomy" id="3075545"/>
    <lineage>
        <taxon>Bacteria</taxon>
        <taxon>Bacillati</taxon>
        <taxon>Actinomycetota</taxon>
        <taxon>Actinomycetes</taxon>
        <taxon>Pseudonocardiales</taxon>
        <taxon>Pseudonocardiaceae</taxon>
        <taxon>Pseudonocardia</taxon>
    </lineage>
</organism>
<dbReference type="RefSeq" id="WP_311553952.1">
    <property type="nucleotide sequence ID" value="NZ_JAVREJ010000001.1"/>
</dbReference>
<keyword evidence="1" id="KW-0812">Transmembrane</keyword>
<keyword evidence="3" id="KW-1185">Reference proteome</keyword>
<protein>
    <recommendedName>
        <fullName evidence="4">DUF4129 domain-containing protein</fullName>
    </recommendedName>
</protein>
<evidence type="ECO:0000256" key="1">
    <source>
        <dbReference type="SAM" id="Phobius"/>
    </source>
</evidence>
<keyword evidence="1" id="KW-0472">Membrane</keyword>
<sequence>MDPDGGWRYHDPHQWGPGMYHHGFHHGPPPWMDGPGVLFPLLSALIPLLLLLWVLSRWFVLDALAARGRDALAGRADTVKPRWEAAVARFGETARAYAAYECDPAAVLHRPTLADVGEPATARFVDAFAEATALITDAYPGPQAGERFVAAAEGADRAWQAAVDAADRVRAAHFAPGERAVLEQTLSLLELARSSPHEAERRSAYERARRRLTDLERRTGWALPRPAGELLAARARGMLGAPAA</sequence>
<evidence type="ECO:0000313" key="3">
    <source>
        <dbReference type="Proteomes" id="UP001183202"/>
    </source>
</evidence>
<accession>A0ABU2N4R4</accession>
<gene>
    <name evidence="2" type="ORF">RM445_00760</name>
</gene>
<name>A0ABU2N4R4_9PSEU</name>
<evidence type="ECO:0000313" key="2">
    <source>
        <dbReference type="EMBL" id="MDT0348053.1"/>
    </source>
</evidence>
<keyword evidence="1" id="KW-1133">Transmembrane helix</keyword>